<protein>
    <recommendedName>
        <fullName evidence="9">PD-(D/E)XK endonuclease-like domain-containing protein</fullName>
    </recommendedName>
</protein>
<dbReference type="GO" id="GO:0006281">
    <property type="term" value="P:DNA repair"/>
    <property type="evidence" value="ECO:0007669"/>
    <property type="project" value="UniProtKB-KW"/>
</dbReference>
<evidence type="ECO:0000259" key="9">
    <source>
        <dbReference type="Pfam" id="PF12705"/>
    </source>
</evidence>
<feature type="domain" description="PD-(D/E)XK endonuclease-like" evidence="9">
    <location>
        <begin position="727"/>
        <end position="1009"/>
    </location>
</feature>
<keyword evidence="4" id="KW-0378">Hydrolase</keyword>
<dbReference type="EMBL" id="UINC01000928">
    <property type="protein sequence ID" value="SUZ64093.1"/>
    <property type="molecule type" value="Genomic_DNA"/>
</dbReference>
<gene>
    <name evidence="10" type="ORF">METZ01_LOCUS16947</name>
</gene>
<dbReference type="PANTHER" id="PTHR30591">
    <property type="entry name" value="RECBCD ENZYME SUBUNIT RECC"/>
    <property type="match status" value="1"/>
</dbReference>
<evidence type="ECO:0000256" key="2">
    <source>
        <dbReference type="ARBA" id="ARBA00022741"/>
    </source>
</evidence>
<dbReference type="InterPro" id="IPR011604">
    <property type="entry name" value="PDDEXK-like_dom_sf"/>
</dbReference>
<name>A0A381PF37_9ZZZZ</name>
<sequence>MVRAVIDLRSVEFGQPALHELGEVVRAAKRQDVFAPVTIVVSSSFTAVTLRRKLVRDEFRPTSDGRNGLVGVSFQTPFQLAEALAADSLAVTNRRPLTKPIIAAAVRQILRRDPGIFHNSASHPTTERALVRAHRELRDLTPEQLDVLRSTGARAADVVRVHEAITERLAADWFDEFDLLKVATESIEDAPEFGLVVVFLPEQLSMPTSDFLRELGNTTQVLALVGLTGHDDADFDAHRTAQMLGGELDPAGIQIPVGDAIISLSDPDEEVRSAVRTVIMSLGDGTSVDRIAVLYPHRNPYLRLVEEQFEEAGIRHNGDAARRLSDSVLGRFISSMLELADEGLARENVLELLASGPIRQFSDRERHVPAVAWSRRARAAGVIGGLGDWTLRLTTHGDDLVEVSKRRRSQGKDITEVGDFDKAVAETEELLEFVTELDGLTTAGELPDSWPGLCDWLSALVARYLGPRSLLPVDEQQAAETIDRILQRLSVLARIESKVTLTVFRRTFEAQTADTVERYGTLGDGVFVGSVERASGADFDLVIVLGLAEGISPTRWREDGLLPDYERESLEGAMTLTRDRGMLDYRRYLAVLAASTSSILTYPRGDLRRGEGNYPSRWLDDTVASRGALSLEEAMQDDEQSWATLIPSFVSGVRTTKIPVSLNEFDLQYLLDCLDQNQNLAATSLGASSPFELGRQLIESRDNQTFSRYDGNLAGVVTRKGIRTDVVSPTRLQDWADCPHKYFMRHVLAIREPERPEDQIRVSALDRGSLIHESADRFFREFLESRSTDGEPVTYTDADVAAIVRHGQEVATELETRGAVGRPIFWARDREALLNDLRGLLINEQKREIRGRVVASEFGFGIDGASVGAIRRTLPSGRVVTFRGSIDRVEMTENGDLVVVDYKTGSVEPYKGLSSGEPTLAGTKLQLPIYALGARAGFGNDTTLVHSMYWFTSNNPGRWQTKGYDVTDQVLSDFDSTIDIIINGIERGVFPARPQENTWSGAGRCPYCDPDGLGSRELLKRWEALKLGEEFGPVGVLWDPKTGNTPTQGSPDD</sequence>
<keyword evidence="6" id="KW-0067">ATP-binding</keyword>
<dbReference type="PANTHER" id="PTHR30591:SF1">
    <property type="entry name" value="RECBCD ENZYME SUBUNIT RECC"/>
    <property type="match status" value="1"/>
</dbReference>
<dbReference type="Gene3D" id="3.40.50.300">
    <property type="entry name" value="P-loop containing nucleotide triphosphate hydrolases"/>
    <property type="match status" value="1"/>
</dbReference>
<dbReference type="Gene3D" id="3.90.320.10">
    <property type="match status" value="1"/>
</dbReference>
<evidence type="ECO:0000256" key="4">
    <source>
        <dbReference type="ARBA" id="ARBA00022801"/>
    </source>
</evidence>
<evidence type="ECO:0000313" key="10">
    <source>
        <dbReference type="EMBL" id="SUZ64093.1"/>
    </source>
</evidence>
<dbReference type="GO" id="GO:0004527">
    <property type="term" value="F:exonuclease activity"/>
    <property type="evidence" value="ECO:0007669"/>
    <property type="project" value="UniProtKB-KW"/>
</dbReference>
<dbReference type="InterPro" id="IPR027417">
    <property type="entry name" value="P-loop_NTPase"/>
</dbReference>
<dbReference type="Pfam" id="PF12705">
    <property type="entry name" value="PDDEXK_1"/>
    <property type="match status" value="1"/>
</dbReference>
<dbReference type="AlphaFoldDB" id="A0A381PF37"/>
<keyword evidence="3" id="KW-0227">DNA damage</keyword>
<evidence type="ECO:0000256" key="5">
    <source>
        <dbReference type="ARBA" id="ARBA00022839"/>
    </source>
</evidence>
<evidence type="ECO:0000256" key="6">
    <source>
        <dbReference type="ARBA" id="ARBA00022840"/>
    </source>
</evidence>
<dbReference type="SUPFAM" id="SSF52540">
    <property type="entry name" value="P-loop containing nucleoside triphosphate hydrolases"/>
    <property type="match status" value="1"/>
</dbReference>
<evidence type="ECO:0000256" key="1">
    <source>
        <dbReference type="ARBA" id="ARBA00022722"/>
    </source>
</evidence>
<evidence type="ECO:0000256" key="8">
    <source>
        <dbReference type="ARBA" id="ARBA00023204"/>
    </source>
</evidence>
<evidence type="ECO:0000256" key="7">
    <source>
        <dbReference type="ARBA" id="ARBA00023125"/>
    </source>
</evidence>
<keyword evidence="7" id="KW-0238">DNA-binding</keyword>
<accession>A0A381PF37</accession>
<dbReference type="GO" id="GO:0003677">
    <property type="term" value="F:DNA binding"/>
    <property type="evidence" value="ECO:0007669"/>
    <property type="project" value="UniProtKB-KW"/>
</dbReference>
<dbReference type="GO" id="GO:0005524">
    <property type="term" value="F:ATP binding"/>
    <property type="evidence" value="ECO:0007669"/>
    <property type="project" value="UniProtKB-KW"/>
</dbReference>
<keyword evidence="8" id="KW-0234">DNA repair</keyword>
<evidence type="ECO:0000256" key="3">
    <source>
        <dbReference type="ARBA" id="ARBA00022763"/>
    </source>
</evidence>
<reference evidence="10" key="1">
    <citation type="submission" date="2018-05" db="EMBL/GenBank/DDBJ databases">
        <authorList>
            <person name="Lanie J.A."/>
            <person name="Ng W.-L."/>
            <person name="Kazmierczak K.M."/>
            <person name="Andrzejewski T.M."/>
            <person name="Davidsen T.M."/>
            <person name="Wayne K.J."/>
            <person name="Tettelin H."/>
            <person name="Glass J.I."/>
            <person name="Rusch D."/>
            <person name="Podicherti R."/>
            <person name="Tsui H.-C.T."/>
            <person name="Winkler M.E."/>
        </authorList>
    </citation>
    <scope>NUCLEOTIDE SEQUENCE</scope>
</reference>
<keyword evidence="2" id="KW-0547">Nucleotide-binding</keyword>
<organism evidence="10">
    <name type="scientific">marine metagenome</name>
    <dbReference type="NCBI Taxonomy" id="408172"/>
    <lineage>
        <taxon>unclassified sequences</taxon>
        <taxon>metagenomes</taxon>
        <taxon>ecological metagenomes</taxon>
    </lineage>
</organism>
<dbReference type="InterPro" id="IPR038726">
    <property type="entry name" value="PDDEXK_AddAB-type"/>
</dbReference>
<keyword evidence="1" id="KW-0540">Nuclease</keyword>
<proteinExistence type="predicted"/>
<keyword evidence="5" id="KW-0269">Exonuclease</keyword>
<dbReference type="GO" id="GO:0006310">
    <property type="term" value="P:DNA recombination"/>
    <property type="evidence" value="ECO:0007669"/>
    <property type="project" value="TreeGrafter"/>
</dbReference>